<dbReference type="Gene3D" id="1.10.760.10">
    <property type="entry name" value="Cytochrome c-like domain"/>
    <property type="match status" value="2"/>
</dbReference>
<sequence>MIARLTLIIAFVWVAWRGVPAAAYDWHLPAGVTPPKVPADNPMSAAKVALGRRLFYDADLSLDGTTACATCHEQGRGFTDGNATHPGIGDVQGLRNVMGLANVAYFDPLTWADSTRHRLEQQAVMPLTNTHPVEMGMHGKMTVLVGRLQSDTCYRQMFAAAFPKDAITVANTVKAIASFERTMLSFDSPFDRYQRGDANAITPFAKAGMVSFFGKAGCAACHSGVNFTDLDYHNIGTGNPHDEGLETVTGRTMDKNRFRTPSLRNVAITAPYLHNGSAKTLEAAIRAHVGGDSNMAQIIPRGDVAELIAFLETITDRTFVTNPSLSLPQTACGKPF</sequence>
<dbReference type="GO" id="GO:0020037">
    <property type="term" value="F:heme binding"/>
    <property type="evidence" value="ECO:0007669"/>
    <property type="project" value="InterPro"/>
</dbReference>
<comment type="cofactor">
    <cofactor evidence="8">
        <name>heme</name>
        <dbReference type="ChEBI" id="CHEBI:30413"/>
    </cofactor>
    <text evidence="8">Binds 2 heme groups.</text>
</comment>
<dbReference type="RefSeq" id="WP_245411344.1">
    <property type="nucleotide sequence ID" value="NZ_CP025086.1"/>
</dbReference>
<gene>
    <name evidence="11" type="ORF">DES32_2996</name>
</gene>
<keyword evidence="3 9" id="KW-0479">Metal-binding</keyword>
<dbReference type="AlphaFoldDB" id="A0A3D9YNI7"/>
<evidence type="ECO:0000259" key="10">
    <source>
        <dbReference type="PROSITE" id="PS51007"/>
    </source>
</evidence>
<feature type="domain" description="Cytochrome c" evidence="10">
    <location>
        <begin position="46"/>
        <end position="184"/>
    </location>
</feature>
<evidence type="ECO:0000313" key="11">
    <source>
        <dbReference type="EMBL" id="REF84150.1"/>
    </source>
</evidence>
<evidence type="ECO:0000256" key="8">
    <source>
        <dbReference type="PIRSR" id="PIRSR000294-1"/>
    </source>
</evidence>
<dbReference type="Proteomes" id="UP000256900">
    <property type="component" value="Unassembled WGS sequence"/>
</dbReference>
<dbReference type="InterPro" id="IPR026259">
    <property type="entry name" value="MauG/Cytc_peroxidase"/>
</dbReference>
<dbReference type="GO" id="GO:0046872">
    <property type="term" value="F:metal ion binding"/>
    <property type="evidence" value="ECO:0007669"/>
    <property type="project" value="UniProtKB-KW"/>
</dbReference>
<feature type="binding site" description="covalent" evidence="8">
    <location>
        <position position="71"/>
    </location>
    <ligand>
        <name>heme c</name>
        <dbReference type="ChEBI" id="CHEBI:61717"/>
        <label>1</label>
    </ligand>
</feature>
<evidence type="ECO:0000256" key="3">
    <source>
        <dbReference type="ARBA" id="ARBA00022723"/>
    </source>
</evidence>
<evidence type="ECO:0000256" key="9">
    <source>
        <dbReference type="PIRSR" id="PIRSR000294-2"/>
    </source>
</evidence>
<dbReference type="InterPro" id="IPR009056">
    <property type="entry name" value="Cyt_c-like_dom"/>
</dbReference>
<keyword evidence="12" id="KW-1185">Reference proteome</keyword>
<dbReference type="GO" id="GO:0004130">
    <property type="term" value="F:cytochrome-c peroxidase activity"/>
    <property type="evidence" value="ECO:0007669"/>
    <property type="project" value="TreeGrafter"/>
</dbReference>
<dbReference type="SUPFAM" id="SSF46626">
    <property type="entry name" value="Cytochrome c"/>
    <property type="match status" value="2"/>
</dbReference>
<comment type="PTM">
    <text evidence="8">Binds 2 heme groups per subunit.</text>
</comment>
<evidence type="ECO:0000256" key="1">
    <source>
        <dbReference type="ARBA" id="ARBA00004418"/>
    </source>
</evidence>
<organism evidence="11 12">
    <name type="scientific">Methylovirgula ligni</name>
    <dbReference type="NCBI Taxonomy" id="569860"/>
    <lineage>
        <taxon>Bacteria</taxon>
        <taxon>Pseudomonadati</taxon>
        <taxon>Pseudomonadota</taxon>
        <taxon>Alphaproteobacteria</taxon>
        <taxon>Hyphomicrobiales</taxon>
        <taxon>Beijerinckiaceae</taxon>
        <taxon>Methylovirgula</taxon>
    </lineage>
</organism>
<reference evidence="11 12" key="1">
    <citation type="submission" date="2018-08" db="EMBL/GenBank/DDBJ databases">
        <title>Genomic Encyclopedia of Type Strains, Phase IV (KMG-IV): sequencing the most valuable type-strain genomes for metagenomic binning, comparative biology and taxonomic classification.</title>
        <authorList>
            <person name="Goeker M."/>
        </authorList>
    </citation>
    <scope>NUCLEOTIDE SEQUENCE [LARGE SCALE GENOMIC DNA]</scope>
    <source>
        <strain evidence="11 12">BW863</strain>
    </source>
</reference>
<comment type="subcellular location">
    <subcellularLocation>
        <location evidence="1">Periplasm</location>
    </subcellularLocation>
</comment>
<dbReference type="PROSITE" id="PS51007">
    <property type="entry name" value="CYTC"/>
    <property type="match status" value="2"/>
</dbReference>
<feature type="binding site" description="covalent" evidence="8">
    <location>
        <position position="221"/>
    </location>
    <ligand>
        <name>heme c</name>
        <dbReference type="ChEBI" id="CHEBI:61717"/>
        <label>2</label>
    </ligand>
</feature>
<keyword evidence="11" id="KW-0575">Peroxidase</keyword>
<dbReference type="Pfam" id="PF03150">
    <property type="entry name" value="CCP_MauG"/>
    <property type="match status" value="1"/>
</dbReference>
<accession>A0A3D9YNI7</accession>
<dbReference type="GO" id="GO:0042597">
    <property type="term" value="C:periplasmic space"/>
    <property type="evidence" value="ECO:0007669"/>
    <property type="project" value="UniProtKB-SubCell"/>
</dbReference>
<dbReference type="InterPro" id="IPR036909">
    <property type="entry name" value="Cyt_c-like_dom_sf"/>
</dbReference>
<evidence type="ECO:0000256" key="2">
    <source>
        <dbReference type="ARBA" id="ARBA00022617"/>
    </source>
</evidence>
<dbReference type="PIRSF" id="PIRSF000294">
    <property type="entry name" value="Cytochrome-c_peroxidase"/>
    <property type="match status" value="1"/>
</dbReference>
<evidence type="ECO:0000313" key="12">
    <source>
        <dbReference type="Proteomes" id="UP000256900"/>
    </source>
</evidence>
<proteinExistence type="predicted"/>
<evidence type="ECO:0000256" key="6">
    <source>
        <dbReference type="ARBA" id="ARBA00023002"/>
    </source>
</evidence>
<protein>
    <submittedName>
        <fullName evidence="11">Cytochrome c peroxidase</fullName>
    </submittedName>
</protein>
<feature type="binding site" description="covalent" evidence="8">
    <location>
        <position position="218"/>
    </location>
    <ligand>
        <name>heme c</name>
        <dbReference type="ChEBI" id="CHEBI:61717"/>
        <label>2</label>
    </ligand>
</feature>
<dbReference type="PANTHER" id="PTHR30600">
    <property type="entry name" value="CYTOCHROME C PEROXIDASE-RELATED"/>
    <property type="match status" value="1"/>
</dbReference>
<evidence type="ECO:0000256" key="4">
    <source>
        <dbReference type="ARBA" id="ARBA00022729"/>
    </source>
</evidence>
<comment type="caution">
    <text evidence="11">The sequence shown here is derived from an EMBL/GenBank/DDBJ whole genome shotgun (WGS) entry which is preliminary data.</text>
</comment>
<keyword evidence="2 8" id="KW-0349">Heme</keyword>
<dbReference type="EMBL" id="QUMO01000005">
    <property type="protein sequence ID" value="REF84150.1"/>
    <property type="molecule type" value="Genomic_DNA"/>
</dbReference>
<feature type="domain" description="Cytochrome c" evidence="10">
    <location>
        <begin position="203"/>
        <end position="315"/>
    </location>
</feature>
<name>A0A3D9YNI7_9HYPH</name>
<feature type="binding site" description="axial binding residue" evidence="9">
    <location>
        <position position="222"/>
    </location>
    <ligand>
        <name>heme c</name>
        <dbReference type="ChEBI" id="CHEBI:61717"/>
        <label>2</label>
    </ligand>
    <ligandPart>
        <name>Fe</name>
        <dbReference type="ChEBI" id="CHEBI:18248"/>
    </ligandPart>
</feature>
<feature type="binding site" description="axial binding residue" evidence="9">
    <location>
        <position position="72"/>
    </location>
    <ligand>
        <name>heme c</name>
        <dbReference type="ChEBI" id="CHEBI:61717"/>
        <label>1</label>
    </ligand>
    <ligandPart>
        <name>Fe</name>
        <dbReference type="ChEBI" id="CHEBI:18248"/>
    </ligandPart>
</feature>
<dbReference type="InterPro" id="IPR004852">
    <property type="entry name" value="Di-haem_cyt_c_peroxidsae"/>
</dbReference>
<keyword evidence="7 9" id="KW-0408">Iron</keyword>
<evidence type="ECO:0000256" key="5">
    <source>
        <dbReference type="ARBA" id="ARBA00022764"/>
    </source>
</evidence>
<keyword evidence="6" id="KW-0560">Oxidoreductase</keyword>
<evidence type="ECO:0000256" key="7">
    <source>
        <dbReference type="ARBA" id="ARBA00023004"/>
    </source>
</evidence>
<keyword evidence="5" id="KW-0574">Periplasm</keyword>
<feature type="binding site" description="covalent" evidence="8">
    <location>
        <position position="68"/>
    </location>
    <ligand>
        <name>heme c</name>
        <dbReference type="ChEBI" id="CHEBI:61717"/>
        <label>1</label>
    </ligand>
</feature>
<dbReference type="InterPro" id="IPR051395">
    <property type="entry name" value="Cytochrome_c_Peroxidase/MauG"/>
</dbReference>
<dbReference type="GO" id="GO:0009055">
    <property type="term" value="F:electron transfer activity"/>
    <property type="evidence" value="ECO:0007669"/>
    <property type="project" value="InterPro"/>
</dbReference>
<keyword evidence="4" id="KW-0732">Signal</keyword>